<keyword evidence="1" id="KW-1133">Transmembrane helix</keyword>
<accession>A0A975J035</accession>
<dbReference type="AlphaFoldDB" id="A0A975J035"/>
<protein>
    <submittedName>
        <fullName evidence="2">Uncharacterized protein</fullName>
    </submittedName>
</protein>
<feature type="transmembrane region" description="Helical" evidence="1">
    <location>
        <begin position="115"/>
        <end position="136"/>
    </location>
</feature>
<dbReference type="EMBL" id="CP073100">
    <property type="protein sequence ID" value="QUE51557.1"/>
    <property type="molecule type" value="Genomic_DNA"/>
</dbReference>
<dbReference type="KEGG" id="lamb:KBB96_01380"/>
<dbReference type="Proteomes" id="UP000676169">
    <property type="component" value="Chromosome"/>
</dbReference>
<evidence type="ECO:0000256" key="1">
    <source>
        <dbReference type="SAM" id="Phobius"/>
    </source>
</evidence>
<sequence length="157" mass="18262">MSQAHLQRHQLKQRRTAVGILICLIGLYASSFFPLNGVQYHRRIRLSGGSIPLHDFSFFNQSGGLDVEWFASTDAPPIGYLVSEYWEITPNPFDFHSLRLLPEWRALKYPNNTTIHIFIPLWIPPITWGLWSWFWISRTNRKGIDTAGKKGDLRQRP</sequence>
<feature type="transmembrane region" description="Helical" evidence="1">
    <location>
        <begin position="16"/>
        <end position="35"/>
    </location>
</feature>
<keyword evidence="1" id="KW-0472">Membrane</keyword>
<keyword evidence="1" id="KW-0812">Transmembrane</keyword>
<keyword evidence="3" id="KW-1185">Reference proteome</keyword>
<evidence type="ECO:0000313" key="2">
    <source>
        <dbReference type="EMBL" id="QUE51557.1"/>
    </source>
</evidence>
<organism evidence="2 3">
    <name type="scientific">Luteolibacter ambystomatis</name>
    <dbReference type="NCBI Taxonomy" id="2824561"/>
    <lineage>
        <taxon>Bacteria</taxon>
        <taxon>Pseudomonadati</taxon>
        <taxon>Verrucomicrobiota</taxon>
        <taxon>Verrucomicrobiia</taxon>
        <taxon>Verrucomicrobiales</taxon>
        <taxon>Verrucomicrobiaceae</taxon>
        <taxon>Luteolibacter</taxon>
    </lineage>
</organism>
<name>A0A975J035_9BACT</name>
<evidence type="ECO:0000313" key="3">
    <source>
        <dbReference type="Proteomes" id="UP000676169"/>
    </source>
</evidence>
<gene>
    <name evidence="2" type="ORF">KBB96_01380</name>
</gene>
<dbReference type="RefSeq" id="WP_211631696.1">
    <property type="nucleotide sequence ID" value="NZ_CP073100.1"/>
</dbReference>
<reference evidence="2" key="1">
    <citation type="submission" date="2021-04" db="EMBL/GenBank/DDBJ databases">
        <title>Luteolibacter sp. 32A isolated from the skin of an Anderson's salamander (Ambystoma andersonii).</title>
        <authorList>
            <person name="Spergser J."/>
            <person name="Busse H.-J."/>
        </authorList>
    </citation>
    <scope>NUCLEOTIDE SEQUENCE</scope>
    <source>
        <strain evidence="2">32A</strain>
    </source>
</reference>
<proteinExistence type="predicted"/>